<feature type="domain" description="CHAD" evidence="1">
    <location>
        <begin position="22"/>
        <end position="304"/>
    </location>
</feature>
<evidence type="ECO:0000259" key="1">
    <source>
        <dbReference type="PROSITE" id="PS51708"/>
    </source>
</evidence>
<dbReference type="InterPro" id="IPR038186">
    <property type="entry name" value="CHAD_dom_sf"/>
</dbReference>
<dbReference type="Gene3D" id="1.40.20.10">
    <property type="entry name" value="CHAD domain"/>
    <property type="match status" value="1"/>
</dbReference>
<organism evidence="2 3">
    <name type="scientific">Massilia niabensis</name>
    <dbReference type="NCBI Taxonomy" id="544910"/>
    <lineage>
        <taxon>Bacteria</taxon>
        <taxon>Pseudomonadati</taxon>
        <taxon>Pseudomonadota</taxon>
        <taxon>Betaproteobacteria</taxon>
        <taxon>Burkholderiales</taxon>
        <taxon>Oxalobacteraceae</taxon>
        <taxon>Telluria group</taxon>
        <taxon>Massilia</taxon>
    </lineage>
</organism>
<sequence>MDTQRTFASPPAKAGKIVLARGISVDAGIQAILAGCLHHASANVRGVLETDDPEYLHQVRVGLRRFRSALKLFQSLITLPAPLAAELSWLGEVLGRARDHDVLALTTLPALVQDVSGQAELKPLLECSKAAAAEQRAILRQALQSPRYGECMRALNDWVDGACWRQGASKEQKAALRKPLAKFAHKALEQGHARIRKRGRGLQQHDAAALHRLRIACKRNRYAVEFFRDLARDKPAARYVKALSSLQDTLGGRNDMSVALTLLPALGGDAAALATPTAFAMGYLSCGVNAGLQGVRKPWRRFSRLSPQKLM</sequence>
<dbReference type="Pfam" id="PF05235">
    <property type="entry name" value="CHAD"/>
    <property type="match status" value="1"/>
</dbReference>
<protein>
    <submittedName>
        <fullName evidence="2">CHAD domain-containing protein</fullName>
    </submittedName>
</protein>
<dbReference type="InterPro" id="IPR007899">
    <property type="entry name" value="CHAD_dom"/>
</dbReference>
<accession>A0ABW0L6L3</accession>
<gene>
    <name evidence="2" type="ORF">ACFPN5_16835</name>
</gene>
<proteinExistence type="predicted"/>
<dbReference type="PANTHER" id="PTHR39339:SF1">
    <property type="entry name" value="CHAD DOMAIN-CONTAINING PROTEIN"/>
    <property type="match status" value="1"/>
</dbReference>
<dbReference type="PANTHER" id="PTHR39339">
    <property type="entry name" value="SLR1444 PROTEIN"/>
    <property type="match status" value="1"/>
</dbReference>
<dbReference type="EMBL" id="JBHSMU010000015">
    <property type="protein sequence ID" value="MFC5461478.1"/>
    <property type="molecule type" value="Genomic_DNA"/>
</dbReference>
<dbReference type="Proteomes" id="UP001596050">
    <property type="component" value="Unassembled WGS sequence"/>
</dbReference>
<name>A0ABW0L6L3_9BURK</name>
<keyword evidence="3" id="KW-1185">Reference proteome</keyword>
<evidence type="ECO:0000313" key="2">
    <source>
        <dbReference type="EMBL" id="MFC5461478.1"/>
    </source>
</evidence>
<dbReference type="RefSeq" id="WP_379784931.1">
    <property type="nucleotide sequence ID" value="NZ_JBHSMU010000015.1"/>
</dbReference>
<evidence type="ECO:0000313" key="3">
    <source>
        <dbReference type="Proteomes" id="UP001596050"/>
    </source>
</evidence>
<reference evidence="3" key="1">
    <citation type="journal article" date="2019" name="Int. J. Syst. Evol. Microbiol.">
        <title>The Global Catalogue of Microorganisms (GCM) 10K type strain sequencing project: providing services to taxonomists for standard genome sequencing and annotation.</title>
        <authorList>
            <consortium name="The Broad Institute Genomics Platform"/>
            <consortium name="The Broad Institute Genome Sequencing Center for Infectious Disease"/>
            <person name="Wu L."/>
            <person name="Ma J."/>
        </authorList>
    </citation>
    <scope>NUCLEOTIDE SEQUENCE [LARGE SCALE GENOMIC DNA]</scope>
    <source>
        <strain evidence="3">KACC 12649</strain>
    </source>
</reference>
<dbReference type="SMART" id="SM00880">
    <property type="entry name" value="CHAD"/>
    <property type="match status" value="1"/>
</dbReference>
<dbReference type="PROSITE" id="PS51708">
    <property type="entry name" value="CHAD"/>
    <property type="match status" value="1"/>
</dbReference>
<comment type="caution">
    <text evidence="2">The sequence shown here is derived from an EMBL/GenBank/DDBJ whole genome shotgun (WGS) entry which is preliminary data.</text>
</comment>